<feature type="DNA-binding region" description="H-T-H motif" evidence="2">
    <location>
        <begin position="45"/>
        <end position="64"/>
    </location>
</feature>
<accession>A0A4Q2M7Q5</accession>
<sequence length="205" mass="22466">MSDVAGVSDDVRRALRDSSDPRAERTRQRLFEAAEALSATGDDVSVSALVRQAGVSRSVFYTHFADVGELALRMIEPVIDEIAQTAAEERLQDPHRAMRSAQTRLVAHVDGDRALYRAAFRLPGDGLMTAMRDAMRVPIAVHIDVVGAPDGLDVDLVSRYVAGAVIHLLSDWVLDRVDADPETIAQHLYALMPTWMHEHPNGSST</sequence>
<feature type="compositionally biased region" description="Basic and acidic residues" evidence="3">
    <location>
        <begin position="9"/>
        <end position="24"/>
    </location>
</feature>
<reference evidence="5 8" key="2">
    <citation type="submission" date="2020-07" db="EMBL/GenBank/DDBJ databases">
        <title>Sequencing the genomes of 1000 actinobacteria strains.</title>
        <authorList>
            <person name="Klenk H.-P."/>
        </authorList>
    </citation>
    <scope>NUCLEOTIDE SEQUENCE [LARGE SCALE GENOMIC DNA]</scope>
    <source>
        <strain evidence="5 8">DSM 23870</strain>
    </source>
</reference>
<organism evidence="6 7">
    <name type="scientific">Agromyces atrinae</name>
    <dbReference type="NCBI Taxonomy" id="592376"/>
    <lineage>
        <taxon>Bacteria</taxon>
        <taxon>Bacillati</taxon>
        <taxon>Actinomycetota</taxon>
        <taxon>Actinomycetes</taxon>
        <taxon>Micrococcales</taxon>
        <taxon>Microbacteriaceae</taxon>
        <taxon>Agromyces</taxon>
    </lineage>
</organism>
<evidence type="ECO:0000256" key="2">
    <source>
        <dbReference type="PROSITE-ProRule" id="PRU00335"/>
    </source>
</evidence>
<dbReference type="PROSITE" id="PS50977">
    <property type="entry name" value="HTH_TETR_2"/>
    <property type="match status" value="1"/>
</dbReference>
<evidence type="ECO:0000259" key="4">
    <source>
        <dbReference type="PROSITE" id="PS50977"/>
    </source>
</evidence>
<dbReference type="SUPFAM" id="SSF46689">
    <property type="entry name" value="Homeodomain-like"/>
    <property type="match status" value="1"/>
</dbReference>
<evidence type="ECO:0000256" key="1">
    <source>
        <dbReference type="ARBA" id="ARBA00023125"/>
    </source>
</evidence>
<dbReference type="Gene3D" id="1.10.357.10">
    <property type="entry name" value="Tetracycline Repressor, domain 2"/>
    <property type="match status" value="1"/>
</dbReference>
<dbReference type="EMBL" id="SDPM01000001">
    <property type="protein sequence ID" value="RXZ88028.1"/>
    <property type="molecule type" value="Genomic_DNA"/>
</dbReference>
<evidence type="ECO:0000313" key="6">
    <source>
        <dbReference type="EMBL" id="RXZ88028.1"/>
    </source>
</evidence>
<comment type="caution">
    <text evidence="6">The sequence shown here is derived from an EMBL/GenBank/DDBJ whole genome shotgun (WGS) entry which is preliminary data.</text>
</comment>
<dbReference type="InterPro" id="IPR009057">
    <property type="entry name" value="Homeodomain-like_sf"/>
</dbReference>
<evidence type="ECO:0000313" key="5">
    <source>
        <dbReference type="EMBL" id="NYD67788.1"/>
    </source>
</evidence>
<dbReference type="PANTHER" id="PTHR43479:SF11">
    <property type="entry name" value="ACREF_ENVCD OPERON REPRESSOR-RELATED"/>
    <property type="match status" value="1"/>
</dbReference>
<dbReference type="Proteomes" id="UP000292686">
    <property type="component" value="Unassembled WGS sequence"/>
</dbReference>
<dbReference type="InterPro" id="IPR050624">
    <property type="entry name" value="HTH-type_Tx_Regulator"/>
</dbReference>
<evidence type="ECO:0000313" key="8">
    <source>
        <dbReference type="Proteomes" id="UP000581087"/>
    </source>
</evidence>
<dbReference type="PANTHER" id="PTHR43479">
    <property type="entry name" value="ACREF/ENVCD OPERON REPRESSOR-RELATED"/>
    <property type="match status" value="1"/>
</dbReference>
<reference evidence="6 7" key="1">
    <citation type="submission" date="2019-01" db="EMBL/GenBank/DDBJ databases">
        <title>Agromyces.</title>
        <authorList>
            <person name="Li J."/>
        </authorList>
    </citation>
    <scope>NUCLEOTIDE SEQUENCE [LARGE SCALE GENOMIC DNA]</scope>
    <source>
        <strain evidence="6 7">DSM 23870</strain>
    </source>
</reference>
<feature type="domain" description="HTH tetR-type" evidence="4">
    <location>
        <begin position="24"/>
        <end position="82"/>
    </location>
</feature>
<feature type="region of interest" description="Disordered" evidence="3">
    <location>
        <begin position="1"/>
        <end position="24"/>
    </location>
</feature>
<evidence type="ECO:0000256" key="3">
    <source>
        <dbReference type="SAM" id="MobiDB-lite"/>
    </source>
</evidence>
<name>A0A4Q2M7Q5_9MICO</name>
<dbReference type="Proteomes" id="UP000581087">
    <property type="component" value="Unassembled WGS sequence"/>
</dbReference>
<gene>
    <name evidence="5" type="ORF">BJ972_002307</name>
    <name evidence="6" type="ORF">ESP50_02230</name>
</gene>
<dbReference type="EMBL" id="JACCBI010000001">
    <property type="protein sequence ID" value="NYD67788.1"/>
    <property type="molecule type" value="Genomic_DNA"/>
</dbReference>
<evidence type="ECO:0000313" key="7">
    <source>
        <dbReference type="Proteomes" id="UP000292686"/>
    </source>
</evidence>
<dbReference type="RefSeq" id="WP_129172291.1">
    <property type="nucleotide sequence ID" value="NZ_JACCBI010000001.1"/>
</dbReference>
<dbReference type="AlphaFoldDB" id="A0A4Q2M7Q5"/>
<proteinExistence type="predicted"/>
<dbReference type="OrthoDB" id="3196926at2"/>
<keyword evidence="7" id="KW-1185">Reference proteome</keyword>
<protein>
    <submittedName>
        <fullName evidence="5">AcrR family transcriptional regulator</fullName>
    </submittedName>
    <submittedName>
        <fullName evidence="6">TetR family transcriptional regulator</fullName>
    </submittedName>
</protein>
<dbReference type="InterPro" id="IPR001647">
    <property type="entry name" value="HTH_TetR"/>
</dbReference>
<keyword evidence="1 2" id="KW-0238">DNA-binding</keyword>
<dbReference type="GO" id="GO:0003677">
    <property type="term" value="F:DNA binding"/>
    <property type="evidence" value="ECO:0007669"/>
    <property type="project" value="UniProtKB-UniRule"/>
</dbReference>